<feature type="compositionally biased region" description="Basic residues" evidence="6">
    <location>
        <begin position="299"/>
        <end position="308"/>
    </location>
</feature>
<evidence type="ECO:0000256" key="1">
    <source>
        <dbReference type="ARBA" id="ARBA00022741"/>
    </source>
</evidence>
<feature type="binding site" evidence="5">
    <location>
        <begin position="59"/>
        <end position="66"/>
    </location>
    <ligand>
        <name>ATP</name>
        <dbReference type="ChEBI" id="CHEBI:30616"/>
    </ligand>
</feature>
<dbReference type="InterPro" id="IPR014016">
    <property type="entry name" value="UvrD-like_ATP-bd"/>
</dbReference>
<evidence type="ECO:0000256" key="2">
    <source>
        <dbReference type="ARBA" id="ARBA00022801"/>
    </source>
</evidence>
<dbReference type="EMBL" id="AP027729">
    <property type="protein sequence ID" value="BDZ41024.1"/>
    <property type="molecule type" value="Genomic_DNA"/>
</dbReference>
<keyword evidence="3 5" id="KW-0347">Helicase</keyword>
<protein>
    <recommendedName>
        <fullName evidence="7">UvrD-like helicase ATP-binding domain-containing protein</fullName>
    </recommendedName>
</protein>
<dbReference type="Gene3D" id="3.40.50.300">
    <property type="entry name" value="P-loop containing nucleotide triphosphate hydrolases"/>
    <property type="match status" value="1"/>
</dbReference>
<feature type="region of interest" description="Disordered" evidence="6">
    <location>
        <begin position="258"/>
        <end position="308"/>
    </location>
</feature>
<dbReference type="PROSITE" id="PS51198">
    <property type="entry name" value="UVRD_HELICASE_ATP_BIND"/>
    <property type="match status" value="1"/>
</dbReference>
<name>A0ABN6X8F4_9CELL</name>
<reference evidence="9" key="1">
    <citation type="journal article" date="2019" name="Int. J. Syst. Evol. Microbiol.">
        <title>The Global Catalogue of Microorganisms (GCM) 10K type strain sequencing project: providing services to taxonomists for standard genome sequencing and annotation.</title>
        <authorList>
            <consortium name="The Broad Institute Genomics Platform"/>
            <consortium name="The Broad Institute Genome Sequencing Center for Infectious Disease"/>
            <person name="Wu L."/>
            <person name="Ma J."/>
        </authorList>
    </citation>
    <scope>NUCLEOTIDE SEQUENCE [LARGE SCALE GENOMIC DNA]</scope>
    <source>
        <strain evidence="9">NBRC 108565</strain>
    </source>
</reference>
<dbReference type="InterPro" id="IPR027417">
    <property type="entry name" value="P-loop_NTPase"/>
</dbReference>
<proteinExistence type="predicted"/>
<dbReference type="Pfam" id="PF00580">
    <property type="entry name" value="UvrD-helicase"/>
    <property type="match status" value="1"/>
</dbReference>
<keyword evidence="4 5" id="KW-0067">ATP-binding</keyword>
<sequence length="308" mass="32888">MTAEETTAAAAAAGAPVNVPARPERVSADEIATMLGRHVPTDEQRAVIEAPLEPLLVIAGAGSGKTETMASRVVWLIANGLVAPDAVLGLTFTRKAAGELGERVRSRLAQLARVRGEASDLSMLERPTISTYNAYAGSIVADHGLRIGVEPGSRLLSEASQWQLAAEVVESWTGDLETDPAFSTVVKAMLELSGSMSEHLLDPDAVRSGLDGLVADIDSVPLRTGKKQHYADVKGLQELLADRRRLVDLVEAYRERKRVADSSTSATRSPSLHGSRRRSTRSGRASAPATGWSCSTSTRTRRTRRPSS</sequence>
<keyword evidence="9" id="KW-1185">Reference proteome</keyword>
<accession>A0ABN6X8F4</accession>
<dbReference type="PANTHER" id="PTHR11070">
    <property type="entry name" value="UVRD / RECB / PCRA DNA HELICASE FAMILY MEMBER"/>
    <property type="match status" value="1"/>
</dbReference>
<gene>
    <name evidence="8" type="ORF">GCM10025865_03230</name>
</gene>
<dbReference type="PANTHER" id="PTHR11070:SF55">
    <property type="entry name" value="DNA 3'-5' HELICASE"/>
    <property type="match status" value="1"/>
</dbReference>
<feature type="compositionally biased region" description="Low complexity" evidence="6">
    <location>
        <begin position="282"/>
        <end position="298"/>
    </location>
</feature>
<evidence type="ECO:0000313" key="8">
    <source>
        <dbReference type="EMBL" id="BDZ41024.1"/>
    </source>
</evidence>
<evidence type="ECO:0000256" key="5">
    <source>
        <dbReference type="PROSITE-ProRule" id="PRU00560"/>
    </source>
</evidence>
<dbReference type="SUPFAM" id="SSF52540">
    <property type="entry name" value="P-loop containing nucleoside triphosphate hydrolases"/>
    <property type="match status" value="1"/>
</dbReference>
<dbReference type="Proteomes" id="UP001321475">
    <property type="component" value="Chromosome"/>
</dbReference>
<evidence type="ECO:0000256" key="4">
    <source>
        <dbReference type="ARBA" id="ARBA00022840"/>
    </source>
</evidence>
<evidence type="ECO:0000256" key="3">
    <source>
        <dbReference type="ARBA" id="ARBA00022806"/>
    </source>
</evidence>
<feature type="compositionally biased region" description="Polar residues" evidence="6">
    <location>
        <begin position="261"/>
        <end position="272"/>
    </location>
</feature>
<dbReference type="InterPro" id="IPR000212">
    <property type="entry name" value="DNA_helicase_UvrD/REP"/>
</dbReference>
<evidence type="ECO:0000313" key="9">
    <source>
        <dbReference type="Proteomes" id="UP001321475"/>
    </source>
</evidence>
<keyword evidence="1 5" id="KW-0547">Nucleotide-binding</keyword>
<organism evidence="8 9">
    <name type="scientific">Paraoerskovia sediminicola</name>
    <dbReference type="NCBI Taxonomy" id="1138587"/>
    <lineage>
        <taxon>Bacteria</taxon>
        <taxon>Bacillati</taxon>
        <taxon>Actinomycetota</taxon>
        <taxon>Actinomycetes</taxon>
        <taxon>Micrococcales</taxon>
        <taxon>Cellulomonadaceae</taxon>
        <taxon>Paraoerskovia</taxon>
    </lineage>
</organism>
<evidence type="ECO:0000259" key="7">
    <source>
        <dbReference type="PROSITE" id="PS51198"/>
    </source>
</evidence>
<feature type="domain" description="UvrD-like helicase ATP-binding" evidence="7">
    <location>
        <begin position="38"/>
        <end position="308"/>
    </location>
</feature>
<evidence type="ECO:0000256" key="6">
    <source>
        <dbReference type="SAM" id="MobiDB-lite"/>
    </source>
</evidence>
<keyword evidence="2 5" id="KW-0378">Hydrolase</keyword>